<dbReference type="PANTHER" id="PTHR43358:SF4">
    <property type="entry name" value="ALPHA_BETA HYDROLASE FOLD-1 DOMAIN-CONTAINING PROTEIN"/>
    <property type="match status" value="1"/>
</dbReference>
<dbReference type="InterPro" id="IPR022742">
    <property type="entry name" value="Hydrolase_4"/>
</dbReference>
<organism evidence="3 4">
    <name type="scientific">Roseiconus lacunae</name>
    <dbReference type="NCBI Taxonomy" id="2605694"/>
    <lineage>
        <taxon>Bacteria</taxon>
        <taxon>Pseudomonadati</taxon>
        <taxon>Planctomycetota</taxon>
        <taxon>Planctomycetia</taxon>
        <taxon>Pirellulales</taxon>
        <taxon>Pirellulaceae</taxon>
        <taxon>Roseiconus</taxon>
    </lineage>
</organism>
<dbReference type="EMBL" id="JASZZN010000004">
    <property type="protein sequence ID" value="MDM4015162.1"/>
    <property type="molecule type" value="Genomic_DNA"/>
</dbReference>
<keyword evidence="3" id="KW-0378">Hydrolase</keyword>
<evidence type="ECO:0000259" key="2">
    <source>
        <dbReference type="Pfam" id="PF12146"/>
    </source>
</evidence>
<sequence length="305" mass="33365">MDSVRSSQRLKRYVGALISRKAGLIATIIVLVGVWTSWVIGSRLVAPARQVIGQPPIEFEASTIEFESDSGALIRGWHLRPANSQGIIVLLHGVRSSRRMMLDRARMLYEAGFASLLIDLQSHGESSGEAITFGARERFDATAAVRIAKQIHPGQPIGVIGVSLGGASAILASPLVVDAMVVESVYGDIRRAVHNRVEARLGPLSPLASSVLLYQLRYRLGIDPSELRPIDRIAKVGCPVMVISGSDDIHTTADETRALFAAANEPKSLWLVEGATHVDLYKAEPHEYRERVLEFLFRSMEKPAR</sequence>
<keyword evidence="4" id="KW-1185">Reference proteome</keyword>
<comment type="caution">
    <text evidence="3">The sequence shown here is derived from an EMBL/GenBank/DDBJ whole genome shotgun (WGS) entry which is preliminary data.</text>
</comment>
<protein>
    <submittedName>
        <fullName evidence="3">Alpha/beta hydrolase</fullName>
    </submittedName>
</protein>
<gene>
    <name evidence="3" type="ORF">QTN89_06955</name>
</gene>
<keyword evidence="1" id="KW-0472">Membrane</keyword>
<dbReference type="PANTHER" id="PTHR43358">
    <property type="entry name" value="ALPHA/BETA-HYDROLASE"/>
    <property type="match status" value="1"/>
</dbReference>
<feature type="transmembrane region" description="Helical" evidence="1">
    <location>
        <begin position="21"/>
        <end position="40"/>
    </location>
</feature>
<dbReference type="SUPFAM" id="SSF53474">
    <property type="entry name" value="alpha/beta-Hydrolases"/>
    <property type="match status" value="1"/>
</dbReference>
<dbReference type="InterPro" id="IPR052920">
    <property type="entry name" value="DNA-binding_regulatory"/>
</dbReference>
<accession>A0ABT7PF93</accession>
<dbReference type="InterPro" id="IPR029058">
    <property type="entry name" value="AB_hydrolase_fold"/>
</dbReference>
<keyword evidence="1" id="KW-0812">Transmembrane</keyword>
<evidence type="ECO:0000313" key="4">
    <source>
        <dbReference type="Proteomes" id="UP001239462"/>
    </source>
</evidence>
<evidence type="ECO:0000313" key="3">
    <source>
        <dbReference type="EMBL" id="MDM4015162.1"/>
    </source>
</evidence>
<dbReference type="GO" id="GO:0016787">
    <property type="term" value="F:hydrolase activity"/>
    <property type="evidence" value="ECO:0007669"/>
    <property type="project" value="UniProtKB-KW"/>
</dbReference>
<feature type="domain" description="Serine aminopeptidase S33" evidence="2">
    <location>
        <begin position="83"/>
        <end position="173"/>
    </location>
</feature>
<evidence type="ECO:0000256" key="1">
    <source>
        <dbReference type="SAM" id="Phobius"/>
    </source>
</evidence>
<dbReference type="Gene3D" id="3.40.50.1820">
    <property type="entry name" value="alpha/beta hydrolase"/>
    <property type="match status" value="1"/>
</dbReference>
<dbReference type="RefSeq" id="WP_230777877.1">
    <property type="nucleotide sequence ID" value="NZ_JAJMQV010000172.1"/>
</dbReference>
<dbReference type="Pfam" id="PF12146">
    <property type="entry name" value="Hydrolase_4"/>
    <property type="match status" value="1"/>
</dbReference>
<proteinExistence type="predicted"/>
<reference evidence="3 4" key="1">
    <citation type="submission" date="2023-06" db="EMBL/GenBank/DDBJ databases">
        <title>Roseiconus lacunae JC819 isolated from Gulf of Mannar region, Tamil Nadu.</title>
        <authorList>
            <person name="Pk S."/>
            <person name="Ch S."/>
            <person name="Ch V.R."/>
        </authorList>
    </citation>
    <scope>NUCLEOTIDE SEQUENCE [LARGE SCALE GENOMIC DNA]</scope>
    <source>
        <strain evidence="3 4">JC819</strain>
    </source>
</reference>
<name>A0ABT7PF93_9BACT</name>
<dbReference type="Proteomes" id="UP001239462">
    <property type="component" value="Unassembled WGS sequence"/>
</dbReference>
<keyword evidence="1" id="KW-1133">Transmembrane helix</keyword>